<keyword evidence="3" id="KW-0812">Transmembrane</keyword>
<feature type="transmembrane region" description="Helical" evidence="3">
    <location>
        <begin position="47"/>
        <end position="68"/>
    </location>
</feature>
<evidence type="ECO:0000313" key="4">
    <source>
        <dbReference type="EMBL" id="QPJ64709.1"/>
    </source>
</evidence>
<evidence type="ECO:0000256" key="3">
    <source>
        <dbReference type="SAM" id="Phobius"/>
    </source>
</evidence>
<dbReference type="AlphaFoldDB" id="A0A7T0C198"/>
<keyword evidence="1" id="KW-0175">Coiled coil</keyword>
<sequence length="270" mass="28868">MSTILKTLKKLEKDKSELQKDLDLKEMVIHSEGPSYLRMQEKELKKACYFAGLGVCGALMGASIIYLFTQGSSEAPDLRDPAPIDRPAAQKTSLTSAPQVFQPGFSLSDIPEDSRFQEREDDAFSTAPPAQSEAPRPKPISKKPAVPEPTAPDRAAPDPAPAKEIQAHLNPAPRPEARRPASPAPTQATQQTPSAAGAPSAGSISGLKIKGIIFFSAGNRANHIFVSTQQDSNKKLRLGDTVQGAVLESIEPSRAIFSYGNRSIVVGLGE</sequence>
<protein>
    <submittedName>
        <fullName evidence="4">Uncharacterized protein</fullName>
    </submittedName>
</protein>
<keyword evidence="3" id="KW-0472">Membrane</keyword>
<dbReference type="Proteomes" id="UP000594464">
    <property type="component" value="Chromosome"/>
</dbReference>
<feature type="compositionally biased region" description="Low complexity" evidence="2">
    <location>
        <begin position="193"/>
        <end position="202"/>
    </location>
</feature>
<proteinExistence type="predicted"/>
<name>A0A7T0C198_9BACT</name>
<gene>
    <name evidence="4" type="ORF">G3M78_04615</name>
</gene>
<feature type="region of interest" description="Disordered" evidence="2">
    <location>
        <begin position="77"/>
        <end position="202"/>
    </location>
</feature>
<evidence type="ECO:0000256" key="1">
    <source>
        <dbReference type="SAM" id="Coils"/>
    </source>
</evidence>
<accession>A0A7T0C198</accession>
<evidence type="ECO:0000313" key="5">
    <source>
        <dbReference type="Proteomes" id="UP000594464"/>
    </source>
</evidence>
<dbReference type="KEGG" id="nva:G3M78_04615"/>
<dbReference type="EMBL" id="CP048620">
    <property type="protein sequence ID" value="QPJ64709.1"/>
    <property type="molecule type" value="Genomic_DNA"/>
</dbReference>
<feature type="coiled-coil region" evidence="1">
    <location>
        <begin position="1"/>
        <end position="28"/>
    </location>
</feature>
<feature type="compositionally biased region" description="Polar residues" evidence="2">
    <location>
        <begin position="90"/>
        <end position="99"/>
    </location>
</feature>
<reference evidence="5" key="1">
    <citation type="submission" date="2020-02" db="EMBL/GenBank/DDBJ databases">
        <title>Genomic and physiological characterization of two novel Nitrospinaceae genera.</title>
        <authorList>
            <person name="Mueller A.J."/>
            <person name="Jung M.-Y."/>
            <person name="Strachan C.R."/>
            <person name="Herbold C.W."/>
            <person name="Kirkegaard R.H."/>
            <person name="Daims H."/>
        </authorList>
    </citation>
    <scope>NUCLEOTIDE SEQUENCE [LARGE SCALE GENOMIC DNA]</scope>
</reference>
<evidence type="ECO:0000256" key="2">
    <source>
        <dbReference type="SAM" id="MobiDB-lite"/>
    </source>
</evidence>
<organism evidence="4 5">
    <name type="scientific">Candidatus Nitrohelix vancouverensis</name>
    <dbReference type="NCBI Taxonomy" id="2705534"/>
    <lineage>
        <taxon>Bacteria</taxon>
        <taxon>Pseudomonadati</taxon>
        <taxon>Nitrospinota/Tectimicrobiota group</taxon>
        <taxon>Nitrospinota</taxon>
        <taxon>Nitrospinia</taxon>
        <taxon>Nitrospinales</taxon>
        <taxon>Nitrospinaceae</taxon>
        <taxon>Candidatus Nitrohelix</taxon>
    </lineage>
</organism>
<keyword evidence="3" id="KW-1133">Transmembrane helix</keyword>